<evidence type="ECO:0000256" key="3">
    <source>
        <dbReference type="ARBA" id="ARBA00022801"/>
    </source>
</evidence>
<dbReference type="PANTHER" id="PTHR20854:SF4">
    <property type="entry name" value="INOSITOL-1-MONOPHOSPHATASE-RELATED"/>
    <property type="match status" value="1"/>
</dbReference>
<dbReference type="InterPro" id="IPR020583">
    <property type="entry name" value="Inositol_monoP_metal-BS"/>
</dbReference>
<organism evidence="5">
    <name type="scientific">freshwater metagenome</name>
    <dbReference type="NCBI Taxonomy" id="449393"/>
    <lineage>
        <taxon>unclassified sequences</taxon>
        <taxon>metagenomes</taxon>
        <taxon>ecological metagenomes</taxon>
    </lineage>
</organism>
<dbReference type="PRINTS" id="PR00377">
    <property type="entry name" value="IMPHPHTASES"/>
</dbReference>
<comment type="cofactor">
    <cofactor evidence="1">
        <name>Mg(2+)</name>
        <dbReference type="ChEBI" id="CHEBI:18420"/>
    </cofactor>
</comment>
<dbReference type="InterPro" id="IPR000760">
    <property type="entry name" value="Inositol_monophosphatase-like"/>
</dbReference>
<dbReference type="GO" id="GO:0008934">
    <property type="term" value="F:inositol monophosphate 1-phosphatase activity"/>
    <property type="evidence" value="ECO:0007669"/>
    <property type="project" value="TreeGrafter"/>
</dbReference>
<dbReference type="PROSITE" id="PS00630">
    <property type="entry name" value="IMP_2"/>
    <property type="match status" value="1"/>
</dbReference>
<accession>A0A6J6J3P2</accession>
<dbReference type="GO" id="GO:0007165">
    <property type="term" value="P:signal transduction"/>
    <property type="evidence" value="ECO:0007669"/>
    <property type="project" value="TreeGrafter"/>
</dbReference>
<sequence length="265" mass="28781">MTDAFSSIDLAKELTLALEMADAGDAIAYAYFEKQNFTLSRKADHSEVTQADRETETALVDFITRLRPTHAIYGEEHGHSGNADSPWKWVIDPIDGTSNFVRGVPVWATLIALVHDIEGPVLGVVSAPALHQRWWAARGLGAFANGREIKVSDVATIAEAQISVTFNAGWEKIGGTANLIALQQRAYRARGYGDFWQHMLVAQGSVDIAIDAIGLAPYDNAAVQAIVEIAGGRHSDRLGIRDYTQNSAISSNGRLHDEVITSLKI</sequence>
<dbReference type="SUPFAM" id="SSF56655">
    <property type="entry name" value="Carbohydrate phosphatase"/>
    <property type="match status" value="1"/>
</dbReference>
<proteinExistence type="predicted"/>
<keyword evidence="2" id="KW-0479">Metal-binding</keyword>
<keyword evidence="4" id="KW-0460">Magnesium</keyword>
<dbReference type="PROSITE" id="PS00629">
    <property type="entry name" value="IMP_1"/>
    <property type="match status" value="1"/>
</dbReference>
<dbReference type="InterPro" id="IPR020550">
    <property type="entry name" value="Inositol_monophosphatase_CS"/>
</dbReference>
<dbReference type="EMBL" id="CAEZVL010000082">
    <property type="protein sequence ID" value="CAB4630799.1"/>
    <property type="molecule type" value="Genomic_DNA"/>
</dbReference>
<dbReference type="Gene3D" id="3.40.190.80">
    <property type="match status" value="1"/>
</dbReference>
<protein>
    <submittedName>
        <fullName evidence="5">Unannotated protein</fullName>
    </submittedName>
</protein>
<dbReference type="PANTHER" id="PTHR20854">
    <property type="entry name" value="INOSITOL MONOPHOSPHATASE"/>
    <property type="match status" value="1"/>
</dbReference>
<evidence type="ECO:0000256" key="2">
    <source>
        <dbReference type="ARBA" id="ARBA00022723"/>
    </source>
</evidence>
<evidence type="ECO:0000256" key="1">
    <source>
        <dbReference type="ARBA" id="ARBA00001946"/>
    </source>
</evidence>
<dbReference type="FunFam" id="3.30.540.10:FF:000003">
    <property type="entry name" value="Inositol-1-monophosphatase"/>
    <property type="match status" value="1"/>
</dbReference>
<reference evidence="5" key="1">
    <citation type="submission" date="2020-05" db="EMBL/GenBank/DDBJ databases">
        <authorList>
            <person name="Chiriac C."/>
            <person name="Salcher M."/>
            <person name="Ghai R."/>
            <person name="Kavagutti S V."/>
        </authorList>
    </citation>
    <scope>NUCLEOTIDE SEQUENCE</scope>
</reference>
<keyword evidence="3" id="KW-0378">Hydrolase</keyword>
<dbReference type="Gene3D" id="3.30.540.10">
    <property type="entry name" value="Fructose-1,6-Bisphosphatase, subunit A, domain 1"/>
    <property type="match status" value="1"/>
</dbReference>
<name>A0A6J6J3P2_9ZZZZ</name>
<evidence type="ECO:0000256" key="4">
    <source>
        <dbReference type="ARBA" id="ARBA00022842"/>
    </source>
</evidence>
<evidence type="ECO:0000313" key="5">
    <source>
        <dbReference type="EMBL" id="CAB4630799.1"/>
    </source>
</evidence>
<gene>
    <name evidence="5" type="ORF">UFOPK1960_00657</name>
</gene>
<dbReference type="Pfam" id="PF00459">
    <property type="entry name" value="Inositol_P"/>
    <property type="match status" value="1"/>
</dbReference>
<dbReference type="AlphaFoldDB" id="A0A6J6J3P2"/>
<dbReference type="GO" id="GO:0046854">
    <property type="term" value="P:phosphatidylinositol phosphate biosynthetic process"/>
    <property type="evidence" value="ECO:0007669"/>
    <property type="project" value="InterPro"/>
</dbReference>
<dbReference type="GO" id="GO:0006020">
    <property type="term" value="P:inositol metabolic process"/>
    <property type="evidence" value="ECO:0007669"/>
    <property type="project" value="TreeGrafter"/>
</dbReference>
<dbReference type="GO" id="GO:0046872">
    <property type="term" value="F:metal ion binding"/>
    <property type="evidence" value="ECO:0007669"/>
    <property type="project" value="UniProtKB-KW"/>
</dbReference>